<name>A0A0H2S998_9AGAM</name>
<evidence type="ECO:0008006" key="5">
    <source>
        <dbReference type="Google" id="ProtNLM"/>
    </source>
</evidence>
<accession>A0A0H2S998</accession>
<feature type="signal peptide" evidence="2">
    <location>
        <begin position="1"/>
        <end position="21"/>
    </location>
</feature>
<keyword evidence="4" id="KW-1185">Reference proteome</keyword>
<reference evidence="3 4" key="1">
    <citation type="submission" date="2015-04" db="EMBL/GenBank/DDBJ databases">
        <title>Complete genome sequence of Schizopora paradoxa KUC8140, a cosmopolitan wood degrader in East Asia.</title>
        <authorList>
            <consortium name="DOE Joint Genome Institute"/>
            <person name="Min B."/>
            <person name="Park H."/>
            <person name="Jang Y."/>
            <person name="Kim J.-J."/>
            <person name="Kim K.H."/>
            <person name="Pangilinan J."/>
            <person name="Lipzen A."/>
            <person name="Riley R."/>
            <person name="Grigoriev I.V."/>
            <person name="Spatafora J.W."/>
            <person name="Choi I.-G."/>
        </authorList>
    </citation>
    <scope>NUCLEOTIDE SEQUENCE [LARGE SCALE GENOMIC DNA]</scope>
    <source>
        <strain evidence="3 4">KUC8140</strain>
    </source>
</reference>
<feature type="chain" id="PRO_5005202484" description="Hydrophobin" evidence="2">
    <location>
        <begin position="22"/>
        <end position="182"/>
    </location>
</feature>
<feature type="region of interest" description="Disordered" evidence="1">
    <location>
        <begin position="23"/>
        <end position="106"/>
    </location>
</feature>
<dbReference type="CDD" id="cd23507">
    <property type="entry name" value="hydrophobin_I"/>
    <property type="match status" value="1"/>
</dbReference>
<protein>
    <recommendedName>
        <fullName evidence="5">Hydrophobin</fullName>
    </recommendedName>
</protein>
<sequence length="182" mass="19167">MLVKHISFVFALLFAFALVSASPPPSKRAPAPHPAPSKRAPAPAPWPAPSKRAPYPAPSKRAPVPAPAPSKRAPAPVPSMARRAPAPAPSKRALEPEMTESDTEATSSILACQELNHPSDASTSEFLSIFDIVLSEVDAAKWVGLDCERVVDGDLVKRGTTNFVNCARISEGGLIATGCTRL</sequence>
<evidence type="ECO:0000256" key="1">
    <source>
        <dbReference type="SAM" id="MobiDB-lite"/>
    </source>
</evidence>
<dbReference type="AlphaFoldDB" id="A0A0H2S998"/>
<evidence type="ECO:0000313" key="4">
    <source>
        <dbReference type="Proteomes" id="UP000053477"/>
    </source>
</evidence>
<proteinExistence type="predicted"/>
<organism evidence="3 4">
    <name type="scientific">Schizopora paradoxa</name>
    <dbReference type="NCBI Taxonomy" id="27342"/>
    <lineage>
        <taxon>Eukaryota</taxon>
        <taxon>Fungi</taxon>
        <taxon>Dikarya</taxon>
        <taxon>Basidiomycota</taxon>
        <taxon>Agaricomycotina</taxon>
        <taxon>Agaricomycetes</taxon>
        <taxon>Hymenochaetales</taxon>
        <taxon>Schizoporaceae</taxon>
        <taxon>Schizopora</taxon>
    </lineage>
</organism>
<evidence type="ECO:0000313" key="3">
    <source>
        <dbReference type="EMBL" id="KLO13396.1"/>
    </source>
</evidence>
<gene>
    <name evidence="3" type="ORF">SCHPADRAFT_890060</name>
</gene>
<dbReference type="Proteomes" id="UP000053477">
    <property type="component" value="Unassembled WGS sequence"/>
</dbReference>
<keyword evidence="2" id="KW-0732">Signal</keyword>
<feature type="compositionally biased region" description="Low complexity" evidence="1">
    <location>
        <begin position="49"/>
        <end position="91"/>
    </location>
</feature>
<dbReference type="STRING" id="27342.A0A0H2S998"/>
<feature type="compositionally biased region" description="Pro residues" evidence="1">
    <location>
        <begin position="23"/>
        <end position="35"/>
    </location>
</feature>
<dbReference type="InParanoid" id="A0A0H2S998"/>
<dbReference type="EMBL" id="KQ085960">
    <property type="protein sequence ID" value="KLO13396.1"/>
    <property type="molecule type" value="Genomic_DNA"/>
</dbReference>
<evidence type="ECO:0000256" key="2">
    <source>
        <dbReference type="SAM" id="SignalP"/>
    </source>
</evidence>